<gene>
    <name evidence="1" type="ORF">SAMN06265350_11023</name>
</gene>
<keyword evidence="2" id="KW-1185">Reference proteome</keyword>
<proteinExistence type="predicted"/>
<dbReference type="PANTHER" id="PTHR34599:SF1">
    <property type="entry name" value="PHOSPHATIDIC ACID PHOSPHATASE TYPE 2_HALOPEROXIDASE DOMAIN-CONTAINING PROTEIN"/>
    <property type="match status" value="1"/>
</dbReference>
<dbReference type="InterPro" id="IPR036938">
    <property type="entry name" value="PAP2/HPO_sf"/>
</dbReference>
<dbReference type="EMBL" id="FXSZ01000010">
    <property type="protein sequence ID" value="SMO77693.1"/>
    <property type="molecule type" value="Genomic_DNA"/>
</dbReference>
<reference evidence="1 2" key="1">
    <citation type="submission" date="2017-05" db="EMBL/GenBank/DDBJ databases">
        <authorList>
            <person name="Varghese N."/>
            <person name="Submissions S."/>
        </authorList>
    </citation>
    <scope>NUCLEOTIDE SEQUENCE [LARGE SCALE GENOMIC DNA]</scope>
    <source>
        <strain evidence="1 2">DSM 21342</strain>
    </source>
</reference>
<dbReference type="SUPFAM" id="SSF48317">
    <property type="entry name" value="Acid phosphatase/Vanadium-dependent haloperoxidase"/>
    <property type="match status" value="1"/>
</dbReference>
<dbReference type="PANTHER" id="PTHR34599">
    <property type="entry name" value="PEROXIDASE-RELATED"/>
    <property type="match status" value="1"/>
</dbReference>
<evidence type="ECO:0000313" key="2">
    <source>
        <dbReference type="Proteomes" id="UP000315971"/>
    </source>
</evidence>
<dbReference type="Gene3D" id="1.10.606.20">
    <property type="match status" value="1"/>
</dbReference>
<dbReference type="RefSeq" id="WP_185955283.1">
    <property type="nucleotide sequence ID" value="NZ_FXSZ01000010.1"/>
</dbReference>
<sequence>MAQETVTFAKVGIALNDAGTICWKLKYTYNLIRPLTYIQKYIAPGWNSLIDTPPFPRFTSGHSTFFSCSSWYVNYYLGDNFQLTDKQKVSEGFASRTLIVLMLLPMKL</sequence>
<organism evidence="1 2">
    <name type="scientific">Solitalea koreensis</name>
    <dbReference type="NCBI Taxonomy" id="543615"/>
    <lineage>
        <taxon>Bacteria</taxon>
        <taxon>Pseudomonadati</taxon>
        <taxon>Bacteroidota</taxon>
        <taxon>Sphingobacteriia</taxon>
        <taxon>Sphingobacteriales</taxon>
        <taxon>Sphingobacteriaceae</taxon>
        <taxon>Solitalea</taxon>
    </lineage>
</organism>
<dbReference type="AlphaFoldDB" id="A0A521E151"/>
<protein>
    <submittedName>
        <fullName evidence="1">PAP2 superfamily protein</fullName>
    </submittedName>
</protein>
<dbReference type="Proteomes" id="UP000315971">
    <property type="component" value="Unassembled WGS sequence"/>
</dbReference>
<accession>A0A521E151</accession>
<dbReference type="InterPro" id="IPR052559">
    <property type="entry name" value="V-haloperoxidase"/>
</dbReference>
<evidence type="ECO:0000313" key="1">
    <source>
        <dbReference type="EMBL" id="SMO77693.1"/>
    </source>
</evidence>
<name>A0A521E151_9SPHI</name>